<dbReference type="AlphaFoldDB" id="A0A8H5ZAH3"/>
<dbReference type="Proteomes" id="UP000624244">
    <property type="component" value="Unassembled WGS sequence"/>
</dbReference>
<accession>A0A8H5ZAH3</accession>
<evidence type="ECO:0000313" key="1">
    <source>
        <dbReference type="EMBL" id="KAF5845736.1"/>
    </source>
</evidence>
<proteinExistence type="predicted"/>
<gene>
    <name evidence="1" type="ORF">GGP41_009502</name>
</gene>
<comment type="caution">
    <text evidence="1">The sequence shown here is derived from an EMBL/GenBank/DDBJ whole genome shotgun (WGS) entry which is preliminary data.</text>
</comment>
<name>A0A8H5ZAH3_COCSA</name>
<dbReference type="EMBL" id="WNKQ01000018">
    <property type="protein sequence ID" value="KAF5845736.1"/>
    <property type="molecule type" value="Genomic_DNA"/>
</dbReference>
<protein>
    <submittedName>
        <fullName evidence="1">Uncharacterized protein</fullName>
    </submittedName>
</protein>
<evidence type="ECO:0000313" key="2">
    <source>
        <dbReference type="Proteomes" id="UP000624244"/>
    </source>
</evidence>
<organism evidence="1 2">
    <name type="scientific">Cochliobolus sativus</name>
    <name type="common">Common root rot and spot blotch fungus</name>
    <name type="synonym">Bipolaris sorokiniana</name>
    <dbReference type="NCBI Taxonomy" id="45130"/>
    <lineage>
        <taxon>Eukaryota</taxon>
        <taxon>Fungi</taxon>
        <taxon>Dikarya</taxon>
        <taxon>Ascomycota</taxon>
        <taxon>Pezizomycotina</taxon>
        <taxon>Dothideomycetes</taxon>
        <taxon>Pleosporomycetidae</taxon>
        <taxon>Pleosporales</taxon>
        <taxon>Pleosporineae</taxon>
        <taxon>Pleosporaceae</taxon>
        <taxon>Bipolaris</taxon>
    </lineage>
</organism>
<reference evidence="1" key="1">
    <citation type="submission" date="2019-11" db="EMBL/GenBank/DDBJ databases">
        <title>Bipolaris sorokiniana Genome sequencing.</title>
        <authorList>
            <person name="Wang H."/>
        </authorList>
    </citation>
    <scope>NUCLEOTIDE SEQUENCE</scope>
</reference>
<sequence length="68" mass="7796">MLSKAYYFLYLCPSEAARGSIPACKEDIETLIAELLLVPGFLDKSINEHVILRVLVFRLFRLRLLSLI</sequence>